<keyword evidence="5 11" id="KW-0808">Transferase</keyword>
<dbReference type="Pfam" id="PF01467">
    <property type="entry name" value="CTP_transf_like"/>
    <property type="match status" value="1"/>
</dbReference>
<evidence type="ECO:0000256" key="7">
    <source>
        <dbReference type="ARBA" id="ARBA00022741"/>
    </source>
</evidence>
<evidence type="ECO:0000256" key="4">
    <source>
        <dbReference type="ARBA" id="ARBA00022642"/>
    </source>
</evidence>
<evidence type="ECO:0000313" key="14">
    <source>
        <dbReference type="Proteomes" id="UP000094291"/>
    </source>
</evidence>
<dbReference type="Gene3D" id="3.40.50.620">
    <property type="entry name" value="HUPs"/>
    <property type="match status" value="1"/>
</dbReference>
<proteinExistence type="inferred from homology"/>
<dbReference type="GO" id="GO:0004515">
    <property type="term" value="F:nicotinate-nucleotide adenylyltransferase activity"/>
    <property type="evidence" value="ECO:0007669"/>
    <property type="project" value="UniProtKB-UniRule"/>
</dbReference>
<dbReference type="CDD" id="cd02165">
    <property type="entry name" value="NMNAT"/>
    <property type="match status" value="1"/>
</dbReference>
<dbReference type="SUPFAM" id="SSF52374">
    <property type="entry name" value="Nucleotidylyl transferase"/>
    <property type="match status" value="1"/>
</dbReference>
<dbReference type="NCBIfam" id="TIGR00482">
    <property type="entry name" value="nicotinate (nicotinamide) nucleotide adenylyltransferase"/>
    <property type="match status" value="1"/>
</dbReference>
<evidence type="ECO:0000259" key="12">
    <source>
        <dbReference type="Pfam" id="PF01467"/>
    </source>
</evidence>
<dbReference type="NCBIfam" id="NF000839">
    <property type="entry name" value="PRK00071.1-1"/>
    <property type="match status" value="1"/>
</dbReference>
<feature type="domain" description="Cytidyltransferase-like" evidence="12">
    <location>
        <begin position="7"/>
        <end position="185"/>
    </location>
</feature>
<dbReference type="InterPro" id="IPR005248">
    <property type="entry name" value="NadD/NMNAT"/>
</dbReference>
<dbReference type="AlphaFoldDB" id="A0A1E2VED2"/>
<gene>
    <name evidence="11" type="primary">nadD</name>
    <name evidence="13" type="ORF">BFW38_10815</name>
</gene>
<evidence type="ECO:0000256" key="8">
    <source>
        <dbReference type="ARBA" id="ARBA00022840"/>
    </source>
</evidence>
<keyword evidence="14" id="KW-1185">Reference proteome</keyword>
<sequence length="212" mass="24070">MVPWVVMYGGTFDPIHNGHLRSAVELEQWLPLKALHLVPCALPPHRAEPGATPEQRLAMLRTAAKGMPSWVIDDRELRRDGPSYSLDTLMALREQYGHDQPLAFMMGWDAFAGLSSWSRWEALFDVAHIIVLDRPGERASLPEVLTQTLAERSWTKPLSSWPTHGGILPLALPSALTISATYIRRQLQTSRSVRYLLPDQVIDYIQQHQLYR</sequence>
<comment type="catalytic activity">
    <reaction evidence="10 11">
        <text>nicotinate beta-D-ribonucleotide + ATP + H(+) = deamido-NAD(+) + diphosphate</text>
        <dbReference type="Rhea" id="RHEA:22860"/>
        <dbReference type="ChEBI" id="CHEBI:15378"/>
        <dbReference type="ChEBI" id="CHEBI:30616"/>
        <dbReference type="ChEBI" id="CHEBI:33019"/>
        <dbReference type="ChEBI" id="CHEBI:57502"/>
        <dbReference type="ChEBI" id="CHEBI:58437"/>
        <dbReference type="EC" id="2.7.7.18"/>
    </reaction>
</comment>
<evidence type="ECO:0000256" key="6">
    <source>
        <dbReference type="ARBA" id="ARBA00022695"/>
    </source>
</evidence>
<dbReference type="InterPro" id="IPR004821">
    <property type="entry name" value="Cyt_trans-like"/>
</dbReference>
<dbReference type="EMBL" id="MDTQ01000001">
    <property type="protein sequence ID" value="ODC05370.1"/>
    <property type="molecule type" value="Genomic_DNA"/>
</dbReference>
<comment type="pathway">
    <text evidence="2 11">Cofactor biosynthesis; NAD(+) biosynthesis; deamido-NAD(+) from nicotinate D-ribonucleotide: step 1/1.</text>
</comment>
<evidence type="ECO:0000313" key="13">
    <source>
        <dbReference type="EMBL" id="ODC05370.1"/>
    </source>
</evidence>
<comment type="caution">
    <text evidence="13">The sequence shown here is derived from an EMBL/GenBank/DDBJ whole genome shotgun (WGS) entry which is preliminary data.</text>
</comment>
<keyword evidence="7 11" id="KW-0547">Nucleotide-binding</keyword>
<dbReference type="GO" id="GO:0009435">
    <property type="term" value="P:NAD+ biosynthetic process"/>
    <property type="evidence" value="ECO:0007669"/>
    <property type="project" value="UniProtKB-UniRule"/>
</dbReference>
<name>A0A1E2VED2_9GAMM</name>
<evidence type="ECO:0000256" key="9">
    <source>
        <dbReference type="ARBA" id="ARBA00023027"/>
    </source>
</evidence>
<comment type="function">
    <text evidence="1 11">Catalyzes the reversible adenylation of nicotinate mononucleotide (NaMN) to nicotinic acid adenine dinucleotide (NaAD).</text>
</comment>
<dbReference type="InterPro" id="IPR014729">
    <property type="entry name" value="Rossmann-like_a/b/a_fold"/>
</dbReference>
<accession>A0A1E2VED2</accession>
<dbReference type="STRING" id="197479.BFW38_10815"/>
<evidence type="ECO:0000256" key="11">
    <source>
        <dbReference type="HAMAP-Rule" id="MF_00244"/>
    </source>
</evidence>
<organism evidence="13 14">
    <name type="scientific">Terasakiispira papahanaumokuakeensis</name>
    <dbReference type="NCBI Taxonomy" id="197479"/>
    <lineage>
        <taxon>Bacteria</taxon>
        <taxon>Pseudomonadati</taxon>
        <taxon>Pseudomonadota</taxon>
        <taxon>Gammaproteobacteria</taxon>
        <taxon>Oceanospirillales</taxon>
        <taxon>Terasakiispira</taxon>
    </lineage>
</organism>
<keyword evidence="4 11" id="KW-0662">Pyridine nucleotide biosynthesis</keyword>
<reference evidence="13 14" key="1">
    <citation type="submission" date="2016-08" db="EMBL/GenBank/DDBJ databases">
        <authorList>
            <person name="Seilhamer J.J."/>
        </authorList>
    </citation>
    <scope>NUCLEOTIDE SEQUENCE [LARGE SCALE GENOMIC DNA]</scope>
    <source>
        <strain evidence="13 14">PH27A</strain>
    </source>
</reference>
<keyword evidence="9 11" id="KW-0520">NAD</keyword>
<dbReference type="EC" id="2.7.7.18" evidence="11"/>
<keyword evidence="8 11" id="KW-0067">ATP-binding</keyword>
<dbReference type="HAMAP" id="MF_00244">
    <property type="entry name" value="NaMN_adenylyltr"/>
    <property type="match status" value="1"/>
</dbReference>
<dbReference type="GO" id="GO:0005524">
    <property type="term" value="F:ATP binding"/>
    <property type="evidence" value="ECO:0007669"/>
    <property type="project" value="UniProtKB-KW"/>
</dbReference>
<evidence type="ECO:0000256" key="5">
    <source>
        <dbReference type="ARBA" id="ARBA00022679"/>
    </source>
</evidence>
<evidence type="ECO:0000256" key="3">
    <source>
        <dbReference type="ARBA" id="ARBA00009014"/>
    </source>
</evidence>
<dbReference type="PANTHER" id="PTHR39321:SF3">
    <property type="entry name" value="PHOSPHOPANTETHEINE ADENYLYLTRANSFERASE"/>
    <property type="match status" value="1"/>
</dbReference>
<evidence type="ECO:0000256" key="1">
    <source>
        <dbReference type="ARBA" id="ARBA00002324"/>
    </source>
</evidence>
<comment type="similarity">
    <text evidence="3 11">Belongs to the NadD family.</text>
</comment>
<evidence type="ECO:0000256" key="10">
    <source>
        <dbReference type="ARBA" id="ARBA00048721"/>
    </source>
</evidence>
<dbReference type="UniPathway" id="UPA00253">
    <property type="reaction ID" value="UER00332"/>
</dbReference>
<keyword evidence="6 11" id="KW-0548">Nucleotidyltransferase</keyword>
<protein>
    <recommendedName>
        <fullName evidence="11">Probable nicotinate-nucleotide adenylyltransferase</fullName>
        <ecNumber evidence="11">2.7.7.18</ecNumber>
    </recommendedName>
    <alternativeName>
        <fullName evidence="11">Deamido-NAD(+) diphosphorylase</fullName>
    </alternativeName>
    <alternativeName>
        <fullName evidence="11">Deamido-NAD(+) pyrophosphorylase</fullName>
    </alternativeName>
    <alternativeName>
        <fullName evidence="11">Nicotinate mononucleotide adenylyltransferase</fullName>
        <shortName evidence="11">NaMN adenylyltransferase</shortName>
    </alternativeName>
</protein>
<dbReference type="OrthoDB" id="5295945at2"/>
<evidence type="ECO:0000256" key="2">
    <source>
        <dbReference type="ARBA" id="ARBA00005019"/>
    </source>
</evidence>
<dbReference type="Proteomes" id="UP000094291">
    <property type="component" value="Unassembled WGS sequence"/>
</dbReference>
<dbReference type="NCBIfam" id="TIGR00125">
    <property type="entry name" value="cyt_tran_rel"/>
    <property type="match status" value="1"/>
</dbReference>
<dbReference type="PANTHER" id="PTHR39321">
    <property type="entry name" value="NICOTINATE-NUCLEOTIDE ADENYLYLTRANSFERASE-RELATED"/>
    <property type="match status" value="1"/>
</dbReference>